<protein>
    <submittedName>
        <fullName evidence="1">Uncharacterized protein</fullName>
    </submittedName>
</protein>
<accession>A0A938Y4L7</accession>
<sequence>MSTNMSTSDTAVSMARDPFLSTDDACGYLGVPKATLLTWRVRLPGYGPRAVPIQVPDDWDDGGLITVEEFCDLIRTPPNAPSATGADAASAPGWARVNGCGRLYITVAETRRFLSSATTTSRSHHMPSQEKPRD</sequence>
<comment type="caution">
    <text evidence="1">The sequence shown here is derived from an EMBL/GenBank/DDBJ whole genome shotgun (WGS) entry which is preliminary data.</text>
</comment>
<proteinExistence type="predicted"/>
<evidence type="ECO:0000313" key="2">
    <source>
        <dbReference type="Proteomes" id="UP000663791"/>
    </source>
</evidence>
<dbReference type="Proteomes" id="UP000663791">
    <property type="component" value="Unassembled WGS sequence"/>
</dbReference>
<keyword evidence="2" id="KW-1185">Reference proteome</keyword>
<dbReference type="RefSeq" id="WP_205293112.1">
    <property type="nucleotide sequence ID" value="NZ_CP074406.1"/>
</dbReference>
<dbReference type="AlphaFoldDB" id="A0A938Y4L7"/>
<organism evidence="1 2">
    <name type="scientific">Nocardioides faecalis</name>
    <dbReference type="NCBI Taxonomy" id="2803858"/>
    <lineage>
        <taxon>Bacteria</taxon>
        <taxon>Bacillati</taxon>
        <taxon>Actinomycetota</taxon>
        <taxon>Actinomycetes</taxon>
        <taxon>Propionibacteriales</taxon>
        <taxon>Nocardioidaceae</taxon>
        <taxon>Nocardioides</taxon>
    </lineage>
</organism>
<dbReference type="EMBL" id="JAERTX010000028">
    <property type="protein sequence ID" value="MBM9461791.1"/>
    <property type="molecule type" value="Genomic_DNA"/>
</dbReference>
<gene>
    <name evidence="1" type="ORF">JK386_18010</name>
</gene>
<reference evidence="1" key="1">
    <citation type="submission" date="2021-01" db="EMBL/GenBank/DDBJ databases">
        <title>Novel species in genus Nocardioides.</title>
        <authorList>
            <person name="Zhang G."/>
        </authorList>
    </citation>
    <scope>NUCLEOTIDE SEQUENCE</scope>
    <source>
        <strain evidence="1">Zg-536</strain>
    </source>
</reference>
<evidence type="ECO:0000313" key="1">
    <source>
        <dbReference type="EMBL" id="MBM9461791.1"/>
    </source>
</evidence>
<name>A0A938Y4L7_9ACTN</name>